<feature type="region of interest" description="Disordered" evidence="1">
    <location>
        <begin position="191"/>
        <end position="221"/>
    </location>
</feature>
<gene>
    <name evidence="2" type="ORF">BN938_1631</name>
</gene>
<dbReference type="KEGG" id="rbc:BN938_1631"/>
<dbReference type="STRING" id="1433126.BN938_1631"/>
<feature type="compositionally biased region" description="Acidic residues" evidence="1">
    <location>
        <begin position="202"/>
        <end position="221"/>
    </location>
</feature>
<dbReference type="eggNOG" id="COG2885">
    <property type="taxonomic scope" value="Bacteria"/>
</dbReference>
<protein>
    <recommendedName>
        <fullName evidence="4">DUF3575 domain-containing protein</fullName>
    </recommendedName>
</protein>
<evidence type="ECO:0000256" key="1">
    <source>
        <dbReference type="SAM" id="MobiDB-lite"/>
    </source>
</evidence>
<dbReference type="InterPro" id="IPR036737">
    <property type="entry name" value="OmpA-like_sf"/>
</dbReference>
<dbReference type="EMBL" id="HG934468">
    <property type="protein sequence ID" value="CDN31711.1"/>
    <property type="molecule type" value="Genomic_DNA"/>
</dbReference>
<dbReference type="Gene3D" id="3.30.1330.60">
    <property type="entry name" value="OmpA-like domain"/>
    <property type="match status" value="1"/>
</dbReference>
<dbReference type="Pfam" id="PF12099">
    <property type="entry name" value="DUF3575"/>
    <property type="match status" value="1"/>
</dbReference>
<dbReference type="AlphaFoldDB" id="A0A060R8B8"/>
<reference evidence="2 3" key="1">
    <citation type="journal article" date="2015" name="Genome Announc.">
        <title>Complete Genome Sequence of the Novel Leech Symbiont Mucinivorans hirudinis M3T.</title>
        <authorList>
            <person name="Nelson M.C."/>
            <person name="Bomar L."/>
            <person name="Graf J."/>
        </authorList>
    </citation>
    <scope>NUCLEOTIDE SEQUENCE [LARGE SCALE GENOMIC DNA]</scope>
    <source>
        <strain evidence="3">M3</strain>
    </source>
</reference>
<dbReference type="SUPFAM" id="SSF103088">
    <property type="entry name" value="OmpA-like"/>
    <property type="match status" value="1"/>
</dbReference>
<dbReference type="PATRIC" id="fig|1433126.3.peg.1609"/>
<dbReference type="Proteomes" id="UP000027616">
    <property type="component" value="Chromosome I"/>
</dbReference>
<keyword evidence="3" id="KW-1185">Reference proteome</keyword>
<sequence length="429" mass="49178">MSAVVVAMGRSIDLGGEGEKVLLTIHYRTDRDEIERDYMDNAAAIRTIDSLLVLPSSDYIDTMRIIAFASPEGNPDYNLRLSQRRAESLKQYILERHPKFRSPTKAIIAEGLGINWAGFREMVVADAYLPLKHEIIAILDNPQFTQAQKQRYVEGLDSGRIYRNYIFPRYYHKLRSGASLFVIYDESMPEDIDSNQTKDCVTEPEPELQPETEPELQPEPEPEPLVIMEEPITREPVRKYVRPFALKTNLLFDLATLFNIELEIPIGKHFSLLGEWTFPWWGGLGNRGGVSPTPFYSEKYTLQVLSAGLELRYWFAPREGEPLTGWFVAPYIGRGIYDLQYNKDGYQGEFFMAAGLSGGYAHTIGKNLHMEYSLGVGYLQTDYRYYTPLDGHKVYRHSGQYSWIGPTKAKISLVWIPRFKAKQRMGGER</sequence>
<proteinExistence type="predicted"/>
<evidence type="ECO:0000313" key="3">
    <source>
        <dbReference type="Proteomes" id="UP000027616"/>
    </source>
</evidence>
<evidence type="ECO:0000313" key="2">
    <source>
        <dbReference type="EMBL" id="CDN31711.1"/>
    </source>
</evidence>
<name>A0A060R8B8_9BACT</name>
<dbReference type="InterPro" id="IPR021958">
    <property type="entry name" value="DUF3575"/>
</dbReference>
<organism evidence="2 3">
    <name type="scientific">Mucinivorans hirudinis</name>
    <dbReference type="NCBI Taxonomy" id="1433126"/>
    <lineage>
        <taxon>Bacteria</taxon>
        <taxon>Pseudomonadati</taxon>
        <taxon>Bacteroidota</taxon>
        <taxon>Bacteroidia</taxon>
        <taxon>Bacteroidales</taxon>
        <taxon>Rikenellaceae</taxon>
        <taxon>Mucinivorans</taxon>
    </lineage>
</organism>
<accession>A0A060R8B8</accession>
<dbReference type="HOGENOM" id="CLU_035792_0_0_10"/>
<evidence type="ECO:0008006" key="4">
    <source>
        <dbReference type="Google" id="ProtNLM"/>
    </source>
</evidence>